<sequence>MHDRVRVRLTPDFAGQPSSPEHEAGSALCAFSLSLHTHHDPRPHFRLPKNMYATMWIWPIQLVACFFFGKDSQIGPTGRICAKKNSWTQQSTIAAASDQTPLSRLLRRNENNNDMCTITPICAP</sequence>
<dbReference type="Proteomes" id="UP000784294">
    <property type="component" value="Unassembled WGS sequence"/>
</dbReference>
<gene>
    <name evidence="1" type="ORF">PXEA_LOCUS24279</name>
</gene>
<name>A0A3S5C2C6_9PLAT</name>
<reference evidence="1" key="1">
    <citation type="submission" date="2018-11" db="EMBL/GenBank/DDBJ databases">
        <authorList>
            <consortium name="Pathogen Informatics"/>
        </authorList>
    </citation>
    <scope>NUCLEOTIDE SEQUENCE</scope>
</reference>
<accession>A0A3S5C2C6</accession>
<protein>
    <submittedName>
        <fullName evidence="1">Uncharacterized protein</fullName>
    </submittedName>
</protein>
<dbReference type="EMBL" id="CAAALY010116097">
    <property type="protein sequence ID" value="VEL30839.1"/>
    <property type="molecule type" value="Genomic_DNA"/>
</dbReference>
<organism evidence="1 2">
    <name type="scientific">Protopolystoma xenopodis</name>
    <dbReference type="NCBI Taxonomy" id="117903"/>
    <lineage>
        <taxon>Eukaryota</taxon>
        <taxon>Metazoa</taxon>
        <taxon>Spiralia</taxon>
        <taxon>Lophotrochozoa</taxon>
        <taxon>Platyhelminthes</taxon>
        <taxon>Monogenea</taxon>
        <taxon>Polyopisthocotylea</taxon>
        <taxon>Polystomatidea</taxon>
        <taxon>Polystomatidae</taxon>
        <taxon>Protopolystoma</taxon>
    </lineage>
</organism>
<proteinExistence type="predicted"/>
<dbReference type="AlphaFoldDB" id="A0A3S5C2C6"/>
<comment type="caution">
    <text evidence="1">The sequence shown here is derived from an EMBL/GenBank/DDBJ whole genome shotgun (WGS) entry which is preliminary data.</text>
</comment>
<evidence type="ECO:0000313" key="2">
    <source>
        <dbReference type="Proteomes" id="UP000784294"/>
    </source>
</evidence>
<keyword evidence="2" id="KW-1185">Reference proteome</keyword>
<evidence type="ECO:0000313" key="1">
    <source>
        <dbReference type="EMBL" id="VEL30839.1"/>
    </source>
</evidence>